<feature type="chain" id="PRO_5007575004" description="DUF1735 domain-containing protein" evidence="1">
    <location>
        <begin position="19"/>
        <end position="184"/>
    </location>
</feature>
<protein>
    <recommendedName>
        <fullName evidence="4">DUF1735 domain-containing protein</fullName>
    </recommendedName>
</protein>
<comment type="caution">
    <text evidence="2">The sequence shown here is derived from an EMBL/GenBank/DDBJ whole genome shotgun (WGS) entry which is preliminary data.</text>
</comment>
<sequence length="184" mass="19751">MKKICLFLMFLITLSACDEGGILITVPSVGNYEFTINSDEANGSTNNSYTAERLVDPSALFTEDSELIKNITLNQLTYEISDYFGTAGNDVLMSLSLSTELNGTTTEVLSVTGITLANGLFTAFESGNASSQLSAAQVASLEAIINNQEPFNLIVTAGFDKDIESDFTVEVVWDITASISQNTN</sequence>
<dbReference type="PROSITE" id="PS51257">
    <property type="entry name" value="PROKAR_LIPOPROTEIN"/>
    <property type="match status" value="1"/>
</dbReference>
<keyword evidence="1" id="KW-0732">Signal</keyword>
<dbReference type="RefSeq" id="WP_062303122.1">
    <property type="nucleotide sequence ID" value="NZ_LRPB01000048.1"/>
</dbReference>
<dbReference type="STRING" id="1914963.AWW67_12220"/>
<name>A0A150XMU6_9BACT</name>
<accession>A0A150XMU6</accession>
<evidence type="ECO:0000313" key="2">
    <source>
        <dbReference type="EMBL" id="KYG80059.1"/>
    </source>
</evidence>
<reference evidence="2 3" key="1">
    <citation type="submission" date="2016-01" db="EMBL/GenBank/DDBJ databases">
        <title>Genome sequencing of Roseivirga seohaensis SW-152.</title>
        <authorList>
            <person name="Selvaratnam C."/>
            <person name="Thevarajoo S."/>
            <person name="Goh K.M."/>
            <person name="Ee R."/>
            <person name="Chan K.-G."/>
            <person name="Chong C.S."/>
        </authorList>
    </citation>
    <scope>NUCLEOTIDE SEQUENCE [LARGE SCALE GENOMIC DNA]</scope>
    <source>
        <strain evidence="2 3">SW-152</strain>
    </source>
</reference>
<organism evidence="2 3">
    <name type="scientific">Roseivirga seohaensis</name>
    <dbReference type="NCBI Taxonomy" id="1914963"/>
    <lineage>
        <taxon>Bacteria</taxon>
        <taxon>Pseudomonadati</taxon>
        <taxon>Bacteroidota</taxon>
        <taxon>Cytophagia</taxon>
        <taxon>Cytophagales</taxon>
        <taxon>Roseivirgaceae</taxon>
        <taxon>Roseivirga</taxon>
    </lineage>
</organism>
<evidence type="ECO:0000256" key="1">
    <source>
        <dbReference type="SAM" id="SignalP"/>
    </source>
</evidence>
<dbReference type="AlphaFoldDB" id="A0A150XMU6"/>
<proteinExistence type="predicted"/>
<gene>
    <name evidence="2" type="ORF">AWW67_12220</name>
</gene>
<evidence type="ECO:0000313" key="3">
    <source>
        <dbReference type="Proteomes" id="UP000075663"/>
    </source>
</evidence>
<evidence type="ECO:0008006" key="4">
    <source>
        <dbReference type="Google" id="ProtNLM"/>
    </source>
</evidence>
<feature type="signal peptide" evidence="1">
    <location>
        <begin position="1"/>
        <end position="18"/>
    </location>
</feature>
<dbReference type="EMBL" id="LRPB01000048">
    <property type="protein sequence ID" value="KYG80059.1"/>
    <property type="molecule type" value="Genomic_DNA"/>
</dbReference>
<dbReference type="Proteomes" id="UP000075663">
    <property type="component" value="Unassembled WGS sequence"/>
</dbReference>